<protein>
    <submittedName>
        <fullName evidence="1">Uncharacterized protein</fullName>
    </submittedName>
</protein>
<sequence length="56" mass="6562">MAGQGASLICLKRILKKLENKNSFKKKRDVLKTTQKHLRRQKRILRHPLIAIVITK</sequence>
<dbReference type="EMBL" id="MN740462">
    <property type="protein sequence ID" value="QHU27760.1"/>
    <property type="molecule type" value="Genomic_DNA"/>
</dbReference>
<organism evidence="1">
    <name type="scientific">viral metagenome</name>
    <dbReference type="NCBI Taxonomy" id="1070528"/>
    <lineage>
        <taxon>unclassified sequences</taxon>
        <taxon>metagenomes</taxon>
        <taxon>organismal metagenomes</taxon>
    </lineage>
</organism>
<reference evidence="1" key="1">
    <citation type="journal article" date="2020" name="Nature">
        <title>Giant virus diversity and host interactions through global metagenomics.</title>
        <authorList>
            <person name="Schulz F."/>
            <person name="Roux S."/>
            <person name="Paez-Espino D."/>
            <person name="Jungbluth S."/>
            <person name="Walsh D.A."/>
            <person name="Denef V.J."/>
            <person name="McMahon K.D."/>
            <person name="Konstantinidis K.T."/>
            <person name="Eloe-Fadrosh E.A."/>
            <person name="Kyrpides N.C."/>
            <person name="Woyke T."/>
        </authorList>
    </citation>
    <scope>NUCLEOTIDE SEQUENCE</scope>
    <source>
        <strain evidence="1">GVMAG-M-3300027769-26</strain>
    </source>
</reference>
<evidence type="ECO:0000313" key="1">
    <source>
        <dbReference type="EMBL" id="QHU27760.1"/>
    </source>
</evidence>
<proteinExistence type="predicted"/>
<accession>A0A6C0LBR0</accession>
<name>A0A6C0LBR0_9ZZZZ</name>
<dbReference type="AlphaFoldDB" id="A0A6C0LBR0"/>